<sequence>MQIITTREFRANQKKYFELAEKETIFVSRRNAAPIVVYAATEEDFPSREELHHE</sequence>
<dbReference type="Proteomes" id="UP001221924">
    <property type="component" value="Unassembled WGS sequence"/>
</dbReference>
<evidence type="ECO:0000256" key="1">
    <source>
        <dbReference type="ARBA" id="ARBA00009981"/>
    </source>
</evidence>
<name>A0AAW6M621_9BACE</name>
<evidence type="ECO:0008006" key="4">
    <source>
        <dbReference type="Google" id="ProtNLM"/>
    </source>
</evidence>
<gene>
    <name evidence="2" type="ORF">PZH42_26515</name>
</gene>
<protein>
    <recommendedName>
        <fullName evidence="4">Prevent-host-death protein</fullName>
    </recommendedName>
</protein>
<evidence type="ECO:0000313" key="2">
    <source>
        <dbReference type="EMBL" id="MDE8697649.1"/>
    </source>
</evidence>
<proteinExistence type="inferred from homology"/>
<dbReference type="SUPFAM" id="SSF143120">
    <property type="entry name" value="YefM-like"/>
    <property type="match status" value="1"/>
</dbReference>
<reference evidence="2" key="1">
    <citation type="submission" date="2023-03" db="EMBL/GenBank/DDBJ databases">
        <title>DFI Biobank Strains.</title>
        <authorList>
            <person name="Mostad J."/>
            <person name="Paddock L."/>
            <person name="Medina S."/>
            <person name="Waligurski E."/>
            <person name="Barat B."/>
            <person name="Smith R."/>
            <person name="Burgo V."/>
            <person name="Metcalfe C."/>
            <person name="Woodson C."/>
            <person name="Sundararajan A."/>
            <person name="Ramaswamy R."/>
            <person name="Lin H."/>
            <person name="Pamer E.G."/>
        </authorList>
    </citation>
    <scope>NUCLEOTIDE SEQUENCE</scope>
    <source>
        <strain evidence="2">DFI.9.5</strain>
    </source>
</reference>
<organism evidence="2 3">
    <name type="scientific">Bacteroides cellulosilyticus</name>
    <dbReference type="NCBI Taxonomy" id="246787"/>
    <lineage>
        <taxon>Bacteria</taxon>
        <taxon>Pseudomonadati</taxon>
        <taxon>Bacteroidota</taxon>
        <taxon>Bacteroidia</taxon>
        <taxon>Bacteroidales</taxon>
        <taxon>Bacteroidaceae</taxon>
        <taxon>Bacteroides</taxon>
    </lineage>
</organism>
<dbReference type="InterPro" id="IPR036165">
    <property type="entry name" value="YefM-like_sf"/>
</dbReference>
<comment type="caution">
    <text evidence="2">The sequence shown here is derived from an EMBL/GenBank/DDBJ whole genome shotgun (WGS) entry which is preliminary data.</text>
</comment>
<comment type="similarity">
    <text evidence="1">Belongs to the phD/YefM antitoxin family.</text>
</comment>
<dbReference type="EMBL" id="JARFID010000090">
    <property type="protein sequence ID" value="MDE8697649.1"/>
    <property type="molecule type" value="Genomic_DNA"/>
</dbReference>
<dbReference type="AlphaFoldDB" id="A0AAW6M621"/>
<evidence type="ECO:0000313" key="3">
    <source>
        <dbReference type="Proteomes" id="UP001221924"/>
    </source>
</evidence>
<accession>A0AAW6M621</accession>